<reference evidence="3 4" key="1">
    <citation type="journal article" date="2017" name="Infect. Genet. Evol.">
        <title>The new phylogeny of the genus Mycobacterium: The old and the news.</title>
        <authorList>
            <person name="Tortoli E."/>
            <person name="Fedrizzi T."/>
            <person name="Meehan C.J."/>
            <person name="Trovato A."/>
            <person name="Grottola A."/>
            <person name="Giacobazzi E."/>
            <person name="Serpini G.F."/>
            <person name="Tagliazucchi S."/>
            <person name="Fabio A."/>
            <person name="Bettua C."/>
            <person name="Bertorelli R."/>
            <person name="Frascaro F."/>
            <person name="De Sanctis V."/>
            <person name="Pecorari M."/>
            <person name="Jousson O."/>
            <person name="Segata N."/>
            <person name="Cirillo D.M."/>
        </authorList>
    </citation>
    <scope>NUCLEOTIDE SEQUENCE [LARGE SCALE GENOMIC DNA]</scope>
    <source>
        <strain evidence="3 4">CIP1034565</strain>
    </source>
</reference>
<feature type="transmembrane region" description="Helical" evidence="1">
    <location>
        <begin position="128"/>
        <end position="149"/>
    </location>
</feature>
<keyword evidence="1" id="KW-0472">Membrane</keyword>
<evidence type="ECO:0000256" key="1">
    <source>
        <dbReference type="SAM" id="Phobius"/>
    </source>
</evidence>
<protein>
    <recommendedName>
        <fullName evidence="2">Pyrrolo-quinoline quinone repeat domain-containing protein</fullName>
    </recommendedName>
</protein>
<keyword evidence="1" id="KW-0812">Transmembrane</keyword>
<evidence type="ECO:0000313" key="3">
    <source>
        <dbReference type="EMBL" id="PIB77591.1"/>
    </source>
</evidence>
<dbReference type="Pfam" id="PF13360">
    <property type="entry name" value="PQQ_2"/>
    <property type="match status" value="1"/>
</dbReference>
<dbReference type="AlphaFoldDB" id="A0A2G5PH21"/>
<feature type="transmembrane region" description="Helical" evidence="1">
    <location>
        <begin position="61"/>
        <end position="82"/>
    </location>
</feature>
<dbReference type="SUPFAM" id="SSF50998">
    <property type="entry name" value="Quinoprotein alcohol dehydrogenase-like"/>
    <property type="match status" value="1"/>
</dbReference>
<dbReference type="InterPro" id="IPR015943">
    <property type="entry name" value="WD40/YVTN_repeat-like_dom_sf"/>
</dbReference>
<dbReference type="InterPro" id="IPR002372">
    <property type="entry name" value="PQQ_rpt_dom"/>
</dbReference>
<feature type="transmembrane region" description="Helical" evidence="1">
    <location>
        <begin position="161"/>
        <end position="179"/>
    </location>
</feature>
<evidence type="ECO:0000259" key="2">
    <source>
        <dbReference type="Pfam" id="PF13360"/>
    </source>
</evidence>
<evidence type="ECO:0000313" key="4">
    <source>
        <dbReference type="Proteomes" id="UP000230551"/>
    </source>
</evidence>
<accession>A0A2G5PH21</accession>
<dbReference type="OrthoDB" id="4641436at2"/>
<gene>
    <name evidence="3" type="ORF">CQY22_001195</name>
</gene>
<keyword evidence="4" id="KW-1185">Reference proteome</keyword>
<organism evidence="3 4">
    <name type="scientific">Mycolicibacterium brumae</name>
    <dbReference type="NCBI Taxonomy" id="85968"/>
    <lineage>
        <taxon>Bacteria</taxon>
        <taxon>Bacillati</taxon>
        <taxon>Actinomycetota</taxon>
        <taxon>Actinomycetes</taxon>
        <taxon>Mycobacteriales</taxon>
        <taxon>Mycobacteriaceae</taxon>
        <taxon>Mycolicibacterium</taxon>
    </lineage>
</organism>
<dbReference type="Proteomes" id="UP000230551">
    <property type="component" value="Unassembled WGS sequence"/>
</dbReference>
<dbReference type="EMBL" id="PDCN02000001">
    <property type="protein sequence ID" value="PIB77591.1"/>
    <property type="molecule type" value="Genomic_DNA"/>
</dbReference>
<sequence>MDGAPQQPRRGRWTLAGVLLGAGVTSLLAAIGFGVFARTYATRAQLPVRNSGGWDSATPGFAAVMAVLVSVLLLTAVVIAVVNRGWLPLAGLAGILAPWMLALCALPRHYRIMVDAYPPAQSVPVTLLAWTFAMAGAIVVLLAACCALVRRSGIGWRSATVGVAAAVAACVAFSVVVMGDMNPDRLFTATTAPSLAPPPVPDAVTGPALFTLRAADYEATVRAAEPGFVVRTPDGVRAFDADGRQRWEHLGKGPWQAAHIGVFDDGKTDVIDFDSGAHESGQLVGLDADTSERLWRHGYGPSLWEFRQQAATWDGADLRHLMLDSGRTLDRIDTRTGEQLWSVDSLELRSRVLFQNAAGIGYFGVDDEGQRRYIVLDPATGERRSDVEVDGSRDPRGVGSVGLIVGGEDGLRYVNAQTGGVWPFDTRALIPSGFDDQDFLTWSDTVMRGRRVTLRDGADGRARCDIVAPRDVSSAAWLPDAVLLGDADGVSVYRRADCAALPSSGIDGPVEEIVKAPGVLLMLERSGDVTTVTGYR</sequence>
<proteinExistence type="predicted"/>
<dbReference type="InterPro" id="IPR011047">
    <property type="entry name" value="Quinoprotein_ADH-like_sf"/>
</dbReference>
<feature type="domain" description="Pyrrolo-quinoline quinone repeat" evidence="2">
    <location>
        <begin position="236"/>
        <end position="392"/>
    </location>
</feature>
<feature type="transmembrane region" description="Helical" evidence="1">
    <location>
        <begin position="89"/>
        <end position="108"/>
    </location>
</feature>
<keyword evidence="1" id="KW-1133">Transmembrane helix</keyword>
<dbReference type="STRING" id="85968.GCA_900073015_01609"/>
<dbReference type="RefSeq" id="WP_090588390.1">
    <property type="nucleotide sequence ID" value="NZ_CP104302.1"/>
</dbReference>
<comment type="caution">
    <text evidence="3">The sequence shown here is derived from an EMBL/GenBank/DDBJ whole genome shotgun (WGS) entry which is preliminary data.</text>
</comment>
<dbReference type="Gene3D" id="2.130.10.10">
    <property type="entry name" value="YVTN repeat-like/Quinoprotein amine dehydrogenase"/>
    <property type="match status" value="1"/>
</dbReference>
<name>A0A2G5PH21_9MYCO</name>
<feature type="transmembrane region" description="Helical" evidence="1">
    <location>
        <begin position="12"/>
        <end position="41"/>
    </location>
</feature>